<dbReference type="RefSeq" id="XP_005186747.3">
    <property type="nucleotide sequence ID" value="XM_005186690.4"/>
</dbReference>
<comment type="pathway">
    <text evidence="2 7">One-carbon metabolism; tetrahydrofolate interconversion.</text>
</comment>
<accession>A0A1I8NDW4</accession>
<dbReference type="GO" id="GO:0005829">
    <property type="term" value="C:cytosol"/>
    <property type="evidence" value="ECO:0007669"/>
    <property type="project" value="TreeGrafter"/>
</dbReference>
<keyword evidence="6" id="KW-0560">Oxidoreductase</keyword>
<dbReference type="VEuPathDB" id="VectorBase:MDOMA2_007411"/>
<dbReference type="SUPFAM" id="SSF51730">
    <property type="entry name" value="FAD-linked oxidoreductase"/>
    <property type="match status" value="1"/>
</dbReference>
<dbReference type="Pfam" id="PF02219">
    <property type="entry name" value="MTHFR"/>
    <property type="match status" value="1"/>
</dbReference>
<keyword evidence="5" id="KW-0274">FAD</keyword>
<dbReference type="STRING" id="7370.A0A1I8NDW4"/>
<evidence type="ECO:0000256" key="5">
    <source>
        <dbReference type="ARBA" id="ARBA00022827"/>
    </source>
</evidence>
<dbReference type="InterPro" id="IPR029041">
    <property type="entry name" value="FAD-linked_oxidoreductase-like"/>
</dbReference>
<dbReference type="Gene3D" id="3.20.20.220">
    <property type="match status" value="1"/>
</dbReference>
<keyword evidence="4" id="KW-0285">Flavoprotein</keyword>
<evidence type="ECO:0000256" key="4">
    <source>
        <dbReference type="ARBA" id="ARBA00022630"/>
    </source>
</evidence>
<dbReference type="eggNOG" id="KOG0564">
    <property type="taxonomic scope" value="Eukaryota"/>
</dbReference>
<dbReference type="GO" id="GO:0009086">
    <property type="term" value="P:methionine biosynthetic process"/>
    <property type="evidence" value="ECO:0007669"/>
    <property type="project" value="TreeGrafter"/>
</dbReference>
<dbReference type="Proteomes" id="UP001652621">
    <property type="component" value="Unplaced"/>
</dbReference>
<dbReference type="CDD" id="cd00537">
    <property type="entry name" value="MTHFR"/>
    <property type="match status" value="1"/>
</dbReference>
<dbReference type="AlphaFoldDB" id="A0A1I8NDW4"/>
<evidence type="ECO:0000256" key="1">
    <source>
        <dbReference type="ARBA" id="ARBA00001974"/>
    </source>
</evidence>
<reference evidence="10" key="2">
    <citation type="submission" date="2025-05" db="UniProtKB">
        <authorList>
            <consortium name="RefSeq"/>
        </authorList>
    </citation>
    <scope>IDENTIFICATION</scope>
    <source>
        <strain evidence="10">Aabys</strain>
        <tissue evidence="10">Whole body</tissue>
    </source>
</reference>
<dbReference type="EnsemblMetazoa" id="MDOA014185-RA">
    <property type="protein sequence ID" value="MDOA014185-PA"/>
    <property type="gene ID" value="MDOA014185"/>
</dbReference>
<evidence type="ECO:0000256" key="2">
    <source>
        <dbReference type="ARBA" id="ARBA00004777"/>
    </source>
</evidence>
<dbReference type="KEGG" id="mde:101899703"/>
<evidence type="ECO:0000313" key="9">
    <source>
        <dbReference type="Proteomes" id="UP001652621"/>
    </source>
</evidence>
<evidence type="ECO:0000256" key="7">
    <source>
        <dbReference type="RuleBase" id="RU004254"/>
    </source>
</evidence>
<sequence length="402" mass="46311">MICASTLIGSHRRRSRAQLIVITKVINNTHIAIKFSTQQMQKGKISTTMISNNISSTTLGTPGSTATAQGAHILPAPKNATNHYEINIQFTEEQQRLSYYEETLTTTTADQRQLKNVINEKIRNREFFYGLEILAHTYNPNYWLDYNALGPLLPLFTSIVWLGMDYCNIENLNEVEAIRLANKLNRHVRVMPHLSCYCLTETRLREFLNMNFPNVLSIRGDFFDKDQRYQHSSELVEAIRRIRGDSISIGVAGYPEGHPECKSIEEDLGNLEKKVVAGADFIITQICFSSRPIIDYIKNCRSRNIKIPILVGIFVPDNLRMLETILRLTKIHMPSEDLQEYHRHHDLGEGQFTEYAVRRAVEMIDSILSSDEVEVYGLQFFSMNRFQNIPMVLEKIRKKHNK</sequence>
<dbReference type="PANTHER" id="PTHR45754:SF3">
    <property type="entry name" value="METHYLENETETRAHYDROFOLATE REDUCTASE (NADPH)"/>
    <property type="match status" value="1"/>
</dbReference>
<evidence type="ECO:0000313" key="10">
    <source>
        <dbReference type="RefSeq" id="XP_005186747.3"/>
    </source>
</evidence>
<comment type="cofactor">
    <cofactor evidence="1">
        <name>FAD</name>
        <dbReference type="ChEBI" id="CHEBI:57692"/>
    </cofactor>
</comment>
<name>A0A1I8NDW4_MUSDO</name>
<dbReference type="UniPathway" id="UPA00193"/>
<dbReference type="InterPro" id="IPR003171">
    <property type="entry name" value="Mehydrof_redctse-like"/>
</dbReference>
<evidence type="ECO:0000256" key="6">
    <source>
        <dbReference type="ARBA" id="ARBA00023002"/>
    </source>
</evidence>
<evidence type="ECO:0000313" key="8">
    <source>
        <dbReference type="EnsemblMetazoa" id="MDOA014185-PA"/>
    </source>
</evidence>
<evidence type="ECO:0000256" key="3">
    <source>
        <dbReference type="ARBA" id="ARBA00006743"/>
    </source>
</evidence>
<protein>
    <submittedName>
        <fullName evidence="10">Methylenetetrahydrofolate reductase (NADPH)</fullName>
    </submittedName>
</protein>
<comment type="similarity">
    <text evidence="3">Belongs to the methylenetetrahydrofolate reductase family.</text>
</comment>
<accession>A0A9J7CWE5</accession>
<gene>
    <name evidence="10" type="primary">LOC101899703</name>
</gene>
<dbReference type="OrthoDB" id="16284at2759"/>
<proteinExistence type="inferred from homology"/>
<dbReference type="GO" id="GO:0004489">
    <property type="term" value="F:methylenetetrahydrofolate reductase [NAD(P)H] activity"/>
    <property type="evidence" value="ECO:0007669"/>
    <property type="project" value="InterPro"/>
</dbReference>
<dbReference type="VEuPathDB" id="VectorBase:MDOA014185"/>
<organism evidence="8">
    <name type="scientific">Musca domestica</name>
    <name type="common">House fly</name>
    <dbReference type="NCBI Taxonomy" id="7370"/>
    <lineage>
        <taxon>Eukaryota</taxon>
        <taxon>Metazoa</taxon>
        <taxon>Ecdysozoa</taxon>
        <taxon>Arthropoda</taxon>
        <taxon>Hexapoda</taxon>
        <taxon>Insecta</taxon>
        <taxon>Pterygota</taxon>
        <taxon>Neoptera</taxon>
        <taxon>Endopterygota</taxon>
        <taxon>Diptera</taxon>
        <taxon>Brachycera</taxon>
        <taxon>Muscomorpha</taxon>
        <taxon>Muscoidea</taxon>
        <taxon>Muscidae</taxon>
        <taxon>Musca</taxon>
    </lineage>
</organism>
<dbReference type="GO" id="GO:0071949">
    <property type="term" value="F:FAD binding"/>
    <property type="evidence" value="ECO:0007669"/>
    <property type="project" value="TreeGrafter"/>
</dbReference>
<keyword evidence="9" id="KW-1185">Reference proteome</keyword>
<dbReference type="GeneID" id="101899703"/>
<dbReference type="GO" id="GO:0035999">
    <property type="term" value="P:tetrahydrofolate interconversion"/>
    <property type="evidence" value="ECO:0007669"/>
    <property type="project" value="UniProtKB-UniPathway"/>
</dbReference>
<dbReference type="PANTHER" id="PTHR45754">
    <property type="entry name" value="METHYLENETETRAHYDROFOLATE REDUCTASE"/>
    <property type="match status" value="1"/>
</dbReference>
<reference evidence="8" key="1">
    <citation type="submission" date="2020-05" db="UniProtKB">
        <authorList>
            <consortium name="EnsemblMetazoa"/>
        </authorList>
    </citation>
    <scope>IDENTIFICATION</scope>
    <source>
        <strain evidence="8">Aabys</strain>
    </source>
</reference>